<evidence type="ECO:0000313" key="5">
    <source>
        <dbReference type="Proteomes" id="UP000054977"/>
    </source>
</evidence>
<keyword evidence="2" id="KW-0812">Transmembrane</keyword>
<dbReference type="STRING" id="326474.AWB65_01643"/>
<accession>A0A158G7S0</accession>
<dbReference type="Proteomes" id="UP000054977">
    <property type="component" value="Unassembled WGS sequence"/>
</dbReference>
<keyword evidence="4" id="KW-0378">Hydrolase</keyword>
<dbReference type="InterPro" id="IPR036457">
    <property type="entry name" value="PPM-type-like_dom_sf"/>
</dbReference>
<dbReference type="SMART" id="SM00332">
    <property type="entry name" value="PP2Cc"/>
    <property type="match status" value="1"/>
</dbReference>
<dbReference type="GO" id="GO:0004722">
    <property type="term" value="F:protein serine/threonine phosphatase activity"/>
    <property type="evidence" value="ECO:0007669"/>
    <property type="project" value="UniProtKB-EC"/>
</dbReference>
<dbReference type="Gene3D" id="3.60.40.10">
    <property type="entry name" value="PPM-type phosphatase domain"/>
    <property type="match status" value="1"/>
</dbReference>
<dbReference type="SMART" id="SM00331">
    <property type="entry name" value="PP2C_SIG"/>
    <property type="match status" value="1"/>
</dbReference>
<dbReference type="Pfam" id="PF13672">
    <property type="entry name" value="PP2C_2"/>
    <property type="match status" value="1"/>
</dbReference>
<reference evidence="4" key="1">
    <citation type="submission" date="2016-01" db="EMBL/GenBank/DDBJ databases">
        <authorList>
            <person name="Peeters C."/>
        </authorList>
    </citation>
    <scope>NUCLEOTIDE SEQUENCE [LARGE SCALE GENOMIC DNA]</scope>
    <source>
        <strain evidence="4">LMG 22934</strain>
    </source>
</reference>
<dbReference type="PROSITE" id="PS51746">
    <property type="entry name" value="PPM_2"/>
    <property type="match status" value="1"/>
</dbReference>
<feature type="domain" description="PPM-type phosphatase" evidence="3">
    <location>
        <begin position="1"/>
        <end position="230"/>
    </location>
</feature>
<dbReference type="OrthoDB" id="9801841at2"/>
<feature type="compositionally biased region" description="Low complexity" evidence="1">
    <location>
        <begin position="396"/>
        <end position="408"/>
    </location>
</feature>
<evidence type="ECO:0000313" key="4">
    <source>
        <dbReference type="EMBL" id="SAL27903.1"/>
    </source>
</evidence>
<dbReference type="InterPro" id="IPR015655">
    <property type="entry name" value="PP2C"/>
</dbReference>
<keyword evidence="2" id="KW-1133">Transmembrane helix</keyword>
<evidence type="ECO:0000259" key="3">
    <source>
        <dbReference type="PROSITE" id="PS51746"/>
    </source>
</evidence>
<feature type="region of interest" description="Disordered" evidence="1">
    <location>
        <begin position="301"/>
        <end position="325"/>
    </location>
</feature>
<dbReference type="PANTHER" id="PTHR47992">
    <property type="entry name" value="PROTEIN PHOSPHATASE"/>
    <property type="match status" value="1"/>
</dbReference>
<proteinExistence type="predicted"/>
<dbReference type="EMBL" id="FCNW02000005">
    <property type="protein sequence ID" value="SAL27903.1"/>
    <property type="molecule type" value="Genomic_DNA"/>
</dbReference>
<dbReference type="AlphaFoldDB" id="A0A158G7S0"/>
<organism evidence="4 5">
    <name type="scientific">Caballeronia humi</name>
    <dbReference type="NCBI Taxonomy" id="326474"/>
    <lineage>
        <taxon>Bacteria</taxon>
        <taxon>Pseudomonadati</taxon>
        <taxon>Pseudomonadota</taxon>
        <taxon>Betaproteobacteria</taxon>
        <taxon>Burkholderiales</taxon>
        <taxon>Burkholderiaceae</taxon>
        <taxon>Caballeronia</taxon>
    </lineage>
</organism>
<dbReference type="InterPro" id="IPR001932">
    <property type="entry name" value="PPM-type_phosphatase-like_dom"/>
</dbReference>
<evidence type="ECO:0000256" key="2">
    <source>
        <dbReference type="SAM" id="Phobius"/>
    </source>
</evidence>
<dbReference type="RefSeq" id="WP_159907558.1">
    <property type="nucleotide sequence ID" value="NZ_FCNW02000005.1"/>
</dbReference>
<feature type="region of interest" description="Disordered" evidence="1">
    <location>
        <begin position="394"/>
        <end position="474"/>
    </location>
</feature>
<dbReference type="EC" id="3.1.3.16" evidence="4"/>
<sequence>MRTENQDRMSWVRARAGDIFVVSDGMGGHAGGALAAQLTVETLQQKLADLASLDSAAATLESAFQAANDAVFVRGQSSNPATARMGATAVALLAAGNQVMLAHVGDSRAYLLDRRGTLQRLTKDHSLVQRMVDAKVLSEAQAANHPDASVLERAMGQAARVEVEVSGWVRVHPGEACMLCSDGLCGYVEDDDIAAVMRSGHAAQQTADELVRLALERGGEDNVTVQVLHYGARQAPWRRWAVPGAIGGALAALAALALGPGWSGMHATLVGAGDGARHASDAVPAQTALTPAAVVAPPIPPASTSASAATALPGASAPGASTSMTTRSGTSAAVVSANGASHTAALPASPDARFKALEMRIQQDATNQRAAENELNRKLDELRGRIDQMEKRLNAESHASAPSASHAHATPRADSAKKTQPPARTASAKVPAASAGAESAAETKSATAAAPPPGATAAAPAASAAPKDSPEGPP</sequence>
<evidence type="ECO:0000256" key="1">
    <source>
        <dbReference type="SAM" id="MobiDB-lite"/>
    </source>
</evidence>
<keyword evidence="2" id="KW-0472">Membrane</keyword>
<dbReference type="SUPFAM" id="SSF81606">
    <property type="entry name" value="PP2C-like"/>
    <property type="match status" value="1"/>
</dbReference>
<name>A0A158G7S0_9BURK</name>
<comment type="caution">
    <text evidence="4">The sequence shown here is derived from an EMBL/GenBank/DDBJ whole genome shotgun (WGS) entry which is preliminary data.</text>
</comment>
<feature type="compositionally biased region" description="Low complexity" evidence="1">
    <location>
        <begin position="422"/>
        <end position="466"/>
    </location>
</feature>
<gene>
    <name evidence="4" type="primary">stp_1</name>
    <name evidence="4" type="ORF">AWB65_01643</name>
</gene>
<dbReference type="CDD" id="cd00143">
    <property type="entry name" value="PP2Cc"/>
    <property type="match status" value="1"/>
</dbReference>
<keyword evidence="5" id="KW-1185">Reference proteome</keyword>
<feature type="transmembrane region" description="Helical" evidence="2">
    <location>
        <begin position="240"/>
        <end position="262"/>
    </location>
</feature>
<protein>
    <submittedName>
        <fullName evidence="4">Serine/threonine phosphatase stp</fullName>
        <ecNumber evidence="4">3.1.3.16</ecNumber>
    </submittedName>
</protein>